<feature type="domain" description="Integrase catalytic" evidence="2">
    <location>
        <begin position="132"/>
        <end position="298"/>
    </location>
</feature>
<dbReference type="InterPro" id="IPR047656">
    <property type="entry name" value="IS481-like_transpos"/>
</dbReference>
<dbReference type="Pfam" id="PF13683">
    <property type="entry name" value="rve_3"/>
    <property type="match status" value="1"/>
</dbReference>
<dbReference type="Proteomes" id="UP001500929">
    <property type="component" value="Unassembled WGS sequence"/>
</dbReference>
<evidence type="ECO:0000313" key="4">
    <source>
        <dbReference type="Proteomes" id="UP001500929"/>
    </source>
</evidence>
<protein>
    <submittedName>
        <fullName evidence="3">IS481 family transposase</fullName>
    </submittedName>
</protein>
<dbReference type="Pfam" id="PF13565">
    <property type="entry name" value="HTH_32"/>
    <property type="match status" value="1"/>
</dbReference>
<evidence type="ECO:0000313" key="3">
    <source>
        <dbReference type="EMBL" id="GAA2236037.1"/>
    </source>
</evidence>
<dbReference type="SUPFAM" id="SSF53098">
    <property type="entry name" value="Ribonuclease H-like"/>
    <property type="match status" value="1"/>
</dbReference>
<dbReference type="NCBIfam" id="NF033577">
    <property type="entry name" value="transpos_IS481"/>
    <property type="match status" value="1"/>
</dbReference>
<dbReference type="PANTHER" id="PTHR35004:SF7">
    <property type="entry name" value="INTEGRASE PROTEIN"/>
    <property type="match status" value="1"/>
</dbReference>
<name>A0ABN3DLY7_9MICO</name>
<comment type="caution">
    <text evidence="3">The sequence shown here is derived from an EMBL/GenBank/DDBJ whole genome shotgun (WGS) entry which is preliminary data.</text>
</comment>
<dbReference type="InterPro" id="IPR001584">
    <property type="entry name" value="Integrase_cat-core"/>
</dbReference>
<evidence type="ECO:0000256" key="1">
    <source>
        <dbReference type="SAM" id="MobiDB-lite"/>
    </source>
</evidence>
<reference evidence="3 4" key="1">
    <citation type="journal article" date="2019" name="Int. J. Syst. Evol. Microbiol.">
        <title>The Global Catalogue of Microorganisms (GCM) 10K type strain sequencing project: providing services to taxonomists for standard genome sequencing and annotation.</title>
        <authorList>
            <consortium name="The Broad Institute Genomics Platform"/>
            <consortium name="The Broad Institute Genome Sequencing Center for Infectious Disease"/>
            <person name="Wu L."/>
            <person name="Ma J."/>
        </authorList>
    </citation>
    <scope>NUCLEOTIDE SEQUENCE [LARGE SCALE GENOMIC DNA]</scope>
    <source>
        <strain evidence="3 4">JCM 16117</strain>
    </source>
</reference>
<organism evidence="3 4">
    <name type="scientific">Herbiconiux moechotypicola</name>
    <dbReference type="NCBI Taxonomy" id="637393"/>
    <lineage>
        <taxon>Bacteria</taxon>
        <taxon>Bacillati</taxon>
        <taxon>Actinomycetota</taxon>
        <taxon>Actinomycetes</taxon>
        <taxon>Micrococcales</taxon>
        <taxon>Microbacteriaceae</taxon>
        <taxon>Herbiconiux</taxon>
    </lineage>
</organism>
<proteinExistence type="predicted"/>
<dbReference type="SUPFAM" id="SSF46689">
    <property type="entry name" value="Homeodomain-like"/>
    <property type="match status" value="1"/>
</dbReference>
<sequence length="394" mass="44278">MSSKHKVVVLKIVAGELSVTAAAAEHGISRQYLHKLLARYRDEGLDALDPRSRAPHTSPHKVTDRIRDRIVHLRRTLTAAGADAGPVTIAWHLRDEGLTPPSTSTIRRILHHAGLITPEPRKRPRSSYVRFEAAQPNETWQSDFTHWRLADGSDVEILNWLDDHSRFLLSCTAHQPVTGRHVVTTFLACIDTFGAPASTLTDNGRVYTARHSGARNEFEYVLAARGIHQKNGAPNHPQTQGKIERFHQTLKQWLNAHPRAETLTELQHQLDTFHDYYNTRRPHRARGTTPATAYTKTPKASPAGTEPDTTHYRIRYDHVGTNGKISFRRAGRMHHLGVGAAHHGAPVLLIADNTTITVIHQHTGEIIATNQIDPHKTYWRNTQKEPGRWPGSFS</sequence>
<accession>A0ABN3DLY7</accession>
<gene>
    <name evidence="3" type="ORF">GCM10009851_21300</name>
</gene>
<feature type="compositionally biased region" description="Low complexity" evidence="1">
    <location>
        <begin position="288"/>
        <end position="303"/>
    </location>
</feature>
<keyword evidence="4" id="KW-1185">Reference proteome</keyword>
<dbReference type="Gene3D" id="3.30.420.10">
    <property type="entry name" value="Ribonuclease H-like superfamily/Ribonuclease H"/>
    <property type="match status" value="1"/>
</dbReference>
<dbReference type="PROSITE" id="PS50994">
    <property type="entry name" value="INTEGRASE"/>
    <property type="match status" value="1"/>
</dbReference>
<dbReference type="InterPro" id="IPR009057">
    <property type="entry name" value="Homeodomain-like_sf"/>
</dbReference>
<dbReference type="InterPro" id="IPR012337">
    <property type="entry name" value="RNaseH-like_sf"/>
</dbReference>
<evidence type="ECO:0000259" key="2">
    <source>
        <dbReference type="PROSITE" id="PS50994"/>
    </source>
</evidence>
<dbReference type="RefSeq" id="WP_259479602.1">
    <property type="nucleotide sequence ID" value="NZ_BAAAQY010000005.1"/>
</dbReference>
<dbReference type="EMBL" id="BAAAQY010000005">
    <property type="protein sequence ID" value="GAA2236037.1"/>
    <property type="molecule type" value="Genomic_DNA"/>
</dbReference>
<feature type="region of interest" description="Disordered" evidence="1">
    <location>
        <begin position="280"/>
        <end position="309"/>
    </location>
</feature>
<dbReference type="InterPro" id="IPR036397">
    <property type="entry name" value="RNaseH_sf"/>
</dbReference>
<dbReference type="PANTHER" id="PTHR35004">
    <property type="entry name" value="TRANSPOSASE RV3428C-RELATED"/>
    <property type="match status" value="1"/>
</dbReference>